<accession>A0A2B7WRZ2</accession>
<comment type="subcellular location">
    <subcellularLocation>
        <location evidence="1">Membrane</location>
        <topology evidence="1">Multi-pass membrane protein</topology>
    </subcellularLocation>
    <subcellularLocation>
        <location evidence="10">Mitochondrion inner membrane</location>
        <topology evidence="10">Multi-pass membrane protein</topology>
    </subcellularLocation>
</comment>
<evidence type="ECO:0000256" key="7">
    <source>
        <dbReference type="ARBA" id="ARBA00023128"/>
    </source>
</evidence>
<dbReference type="SUPFAM" id="SSF103506">
    <property type="entry name" value="Mitochondrial carrier"/>
    <property type="match status" value="1"/>
</dbReference>
<dbReference type="InterPro" id="IPR018108">
    <property type="entry name" value="MCP_transmembrane"/>
</dbReference>
<feature type="compositionally biased region" description="Polar residues" evidence="12">
    <location>
        <begin position="1"/>
        <end position="14"/>
    </location>
</feature>
<evidence type="ECO:0000313" key="13">
    <source>
        <dbReference type="EMBL" id="PGG99372.1"/>
    </source>
</evidence>
<evidence type="ECO:0000256" key="5">
    <source>
        <dbReference type="ARBA" id="ARBA00022792"/>
    </source>
</evidence>
<dbReference type="PANTHER" id="PTHR46181:SF3">
    <property type="entry name" value="MITOCHONDRIAL GLYCINE TRANSPORTER"/>
    <property type="match status" value="1"/>
</dbReference>
<comment type="caution">
    <text evidence="13">The sequence shown here is derived from an EMBL/GenBank/DDBJ whole genome shotgun (WGS) entry which is preliminary data.</text>
</comment>
<dbReference type="PANTHER" id="PTHR46181">
    <property type="entry name" value="MITOCHONDRIAL GLYCINE TRANSPORTER"/>
    <property type="match status" value="1"/>
</dbReference>
<keyword evidence="6 10" id="KW-1133">Transmembrane helix</keyword>
<evidence type="ECO:0000256" key="10">
    <source>
        <dbReference type="HAMAP-Rule" id="MF_03064"/>
    </source>
</evidence>
<dbReference type="OrthoDB" id="1924968at2759"/>
<dbReference type="InterPro" id="IPR023395">
    <property type="entry name" value="MCP_dom_sf"/>
</dbReference>
<keyword evidence="7 10" id="KW-0496">Mitochondrion</keyword>
<dbReference type="GO" id="GO:0005743">
    <property type="term" value="C:mitochondrial inner membrane"/>
    <property type="evidence" value="ECO:0007669"/>
    <property type="project" value="UniProtKB-SubCell"/>
</dbReference>
<dbReference type="GO" id="GO:1904983">
    <property type="term" value="P:glycine import into mitochondrion"/>
    <property type="evidence" value="ECO:0007669"/>
    <property type="project" value="UniProtKB-UniRule"/>
</dbReference>
<dbReference type="FunFam" id="1.50.40.10:FF:000103">
    <property type="entry name" value="Mitochondrial glycine transporter"/>
    <property type="match status" value="1"/>
</dbReference>
<evidence type="ECO:0000256" key="1">
    <source>
        <dbReference type="ARBA" id="ARBA00004141"/>
    </source>
</evidence>
<evidence type="ECO:0000256" key="2">
    <source>
        <dbReference type="ARBA" id="ARBA00022448"/>
    </source>
</evidence>
<keyword evidence="14" id="KW-1185">Reference proteome</keyword>
<dbReference type="Proteomes" id="UP000224634">
    <property type="component" value="Unassembled WGS sequence"/>
</dbReference>
<evidence type="ECO:0000256" key="8">
    <source>
        <dbReference type="ARBA" id="ARBA00023136"/>
    </source>
</evidence>
<feature type="repeat" description="Solcar" evidence="11">
    <location>
        <begin position="156"/>
        <end position="240"/>
    </location>
</feature>
<name>A0A2B7WRZ2_POLH7</name>
<evidence type="ECO:0000313" key="14">
    <source>
        <dbReference type="Proteomes" id="UP000224634"/>
    </source>
</evidence>
<comment type="function">
    <text evidence="10">Mitochondrial glycine transporter that imports glycine into the mitochondrial matrix. Plays an important role in providing glycine for the first enzymatic step in heme biosynthesis, the condensation of glycine with succinyl-CoA to produce 5-aminolevulinate (ALA) in the miochondrial matrix.</text>
</comment>
<dbReference type="AlphaFoldDB" id="A0A2B7WRZ2"/>
<feature type="region of interest" description="Disordered" evidence="12">
    <location>
        <begin position="1"/>
        <end position="41"/>
    </location>
</feature>
<dbReference type="Gene3D" id="1.50.40.10">
    <property type="entry name" value="Mitochondrial carrier domain"/>
    <property type="match status" value="1"/>
</dbReference>
<evidence type="ECO:0000256" key="4">
    <source>
        <dbReference type="ARBA" id="ARBA00022737"/>
    </source>
</evidence>
<sequence length="376" mass="40042">MSNGSPSGVQSKNFISGAEQPSPATTHYHITSKRPANLPPSPASKTTFHFLAGLSSGLTSSILLQPADLLKTRVQQSPSSTLLPTIRAILSSPQPIRGLWRGTLPSALRTGFGSALYFTSLNALRQSVANSGGRPNVILRGARESQSNSTSALPKLSHTANLATGAVARVAAGFVMMPVTVLKVRYESDYYAYRSLWGAAKDIVRTEGVRGLFSGFGATAIRDAPYAGLYVVLYEHSKRNLASIVGATKTTTTTTAASSSSSPTLSPDVTSTSSASINFTSGALAAGLATAITNPFDAVKTRLQLMPSKYRNMVYATRLMVREGGVKSLFDGLGLRMGRKAVSSALAWTVYEELVMWAERRWKEGEEEGIEGRVMP</sequence>
<evidence type="ECO:0000256" key="11">
    <source>
        <dbReference type="PROSITE-ProRule" id="PRU00282"/>
    </source>
</evidence>
<keyword evidence="2 10" id="KW-0813">Transport</keyword>
<comment type="catalytic activity">
    <reaction evidence="9 10">
        <text>glycine(in) = glycine(out)</text>
        <dbReference type="Rhea" id="RHEA:70715"/>
        <dbReference type="ChEBI" id="CHEBI:57305"/>
    </reaction>
</comment>
<keyword evidence="3 10" id="KW-0812">Transmembrane</keyword>
<keyword evidence="8 10" id="KW-0472">Membrane</keyword>
<dbReference type="Pfam" id="PF00153">
    <property type="entry name" value="Mito_carr"/>
    <property type="match status" value="3"/>
</dbReference>
<feature type="repeat" description="Solcar" evidence="11">
    <location>
        <begin position="273"/>
        <end position="357"/>
    </location>
</feature>
<proteinExistence type="inferred from homology"/>
<keyword evidence="4 10" id="KW-0677">Repeat</keyword>
<gene>
    <name evidence="13" type="ORF">AJ80_09368</name>
</gene>
<keyword evidence="5 10" id="KW-0999">Mitochondrion inner membrane</keyword>
<dbReference type="STRING" id="1447883.A0A2B7WRZ2"/>
<evidence type="ECO:0000256" key="3">
    <source>
        <dbReference type="ARBA" id="ARBA00022692"/>
    </source>
</evidence>
<dbReference type="InterPro" id="IPR030847">
    <property type="entry name" value="Hem25/SLC25A38"/>
</dbReference>
<protein>
    <recommendedName>
        <fullName evidence="10">Mitochondrial glycine transporter</fullName>
    </recommendedName>
    <alternativeName>
        <fullName evidence="10">Solute carrier family 25 member 38 homolog</fullName>
    </alternativeName>
</protein>
<dbReference type="EMBL" id="PDNA01000272">
    <property type="protein sequence ID" value="PGG99372.1"/>
    <property type="molecule type" value="Genomic_DNA"/>
</dbReference>
<evidence type="ECO:0000256" key="6">
    <source>
        <dbReference type="ARBA" id="ARBA00022989"/>
    </source>
</evidence>
<dbReference type="HAMAP" id="MF_03064">
    <property type="entry name" value="SLC25A38"/>
    <property type="match status" value="1"/>
</dbReference>
<reference evidence="13 14" key="1">
    <citation type="submission" date="2017-10" db="EMBL/GenBank/DDBJ databases">
        <title>Comparative genomics in systemic dimorphic fungi from Ajellomycetaceae.</title>
        <authorList>
            <person name="Munoz J.F."/>
            <person name="Mcewen J.G."/>
            <person name="Clay O.K."/>
            <person name="Cuomo C.A."/>
        </authorList>
    </citation>
    <scope>NUCLEOTIDE SEQUENCE [LARGE SCALE GENOMIC DNA]</scope>
    <source>
        <strain evidence="13 14">UAMH7299</strain>
    </source>
</reference>
<evidence type="ECO:0000256" key="9">
    <source>
        <dbReference type="ARBA" id="ARBA00034060"/>
    </source>
</evidence>
<evidence type="ECO:0000256" key="12">
    <source>
        <dbReference type="SAM" id="MobiDB-lite"/>
    </source>
</evidence>
<dbReference type="PROSITE" id="PS50920">
    <property type="entry name" value="SOLCAR"/>
    <property type="match status" value="3"/>
</dbReference>
<comment type="similarity">
    <text evidence="10">Belongs to the mitochondrial carrier (TC 2.A.29) family. SLC25A38 subfamily.</text>
</comment>
<dbReference type="GO" id="GO:0015187">
    <property type="term" value="F:glycine transmembrane transporter activity"/>
    <property type="evidence" value="ECO:0007669"/>
    <property type="project" value="UniProtKB-UniRule"/>
</dbReference>
<organism evidence="13 14">
    <name type="scientific">Polytolypa hystricis (strain UAMH7299)</name>
    <dbReference type="NCBI Taxonomy" id="1447883"/>
    <lineage>
        <taxon>Eukaryota</taxon>
        <taxon>Fungi</taxon>
        <taxon>Dikarya</taxon>
        <taxon>Ascomycota</taxon>
        <taxon>Pezizomycotina</taxon>
        <taxon>Eurotiomycetes</taxon>
        <taxon>Eurotiomycetidae</taxon>
        <taxon>Onygenales</taxon>
        <taxon>Onygenales incertae sedis</taxon>
        <taxon>Polytolypa</taxon>
    </lineage>
</organism>
<feature type="repeat" description="Solcar" evidence="11">
    <location>
        <begin position="44"/>
        <end position="127"/>
    </location>
</feature>